<dbReference type="PANTHER" id="PTHR42760">
    <property type="entry name" value="SHORT-CHAIN DEHYDROGENASES/REDUCTASES FAMILY MEMBER"/>
    <property type="match status" value="1"/>
</dbReference>
<protein>
    <submittedName>
        <fullName evidence="3">Oxidoreductase, short-chain dehydrogenase/reductase family</fullName>
    </submittedName>
</protein>
<dbReference type="Proteomes" id="UP000006859">
    <property type="component" value="Chromosome"/>
</dbReference>
<dbReference type="STRING" id="198628.Dda3937_01335"/>
<dbReference type="EMBL" id="CP002038">
    <property type="protein sequence ID" value="ADM96660.1"/>
    <property type="molecule type" value="Genomic_DNA"/>
</dbReference>
<dbReference type="GO" id="GO:0016616">
    <property type="term" value="F:oxidoreductase activity, acting on the CH-OH group of donors, NAD or NADP as acceptor"/>
    <property type="evidence" value="ECO:0007669"/>
    <property type="project" value="TreeGrafter"/>
</dbReference>
<dbReference type="InterPro" id="IPR020904">
    <property type="entry name" value="Sc_DH/Rdtase_CS"/>
</dbReference>
<name>E0SJ25_DICD3</name>
<gene>
    <name evidence="3" type="primary">yohF</name>
    <name evidence="3" type="ordered locus">Dda3937_01335</name>
</gene>
<evidence type="ECO:0000313" key="4">
    <source>
        <dbReference type="Proteomes" id="UP000006859"/>
    </source>
</evidence>
<dbReference type="eggNOG" id="COG1028">
    <property type="taxonomic scope" value="Bacteria"/>
</dbReference>
<dbReference type="HOGENOM" id="CLU_010194_1_1_6"/>
<keyword evidence="2" id="KW-0560">Oxidoreductase</keyword>
<dbReference type="InterPro" id="IPR036291">
    <property type="entry name" value="NAD(P)-bd_dom_sf"/>
</dbReference>
<dbReference type="Gene3D" id="3.40.50.720">
    <property type="entry name" value="NAD(P)-binding Rossmann-like Domain"/>
    <property type="match status" value="1"/>
</dbReference>
<evidence type="ECO:0000313" key="3">
    <source>
        <dbReference type="EMBL" id="ADM96660.1"/>
    </source>
</evidence>
<keyword evidence="4" id="KW-1185">Reference proteome</keyword>
<dbReference type="AlphaFoldDB" id="E0SJ25"/>
<dbReference type="SUPFAM" id="SSF51735">
    <property type="entry name" value="NAD(P)-binding Rossmann-fold domains"/>
    <property type="match status" value="1"/>
</dbReference>
<dbReference type="PROSITE" id="PS00061">
    <property type="entry name" value="ADH_SHORT"/>
    <property type="match status" value="1"/>
</dbReference>
<dbReference type="CDD" id="cd05233">
    <property type="entry name" value="SDR_c"/>
    <property type="match status" value="1"/>
</dbReference>
<reference evidence="3 4" key="1">
    <citation type="journal article" date="2011" name="J. Bacteriol.">
        <title>Genome sequence of the plant-pathogenic bacterium Dickeya dadantii 3937.</title>
        <authorList>
            <person name="Glasner J.D."/>
            <person name="Yang C.H."/>
            <person name="Reverchon S."/>
            <person name="Hugouvieux-Cotte-Pattat N."/>
            <person name="Condemine G."/>
            <person name="Bohin J.P."/>
            <person name="Van Gijsegem F."/>
            <person name="Yang S."/>
            <person name="Franza T."/>
            <person name="Expert D."/>
            <person name="Plunkett G. III"/>
            <person name="San Francisco M.J."/>
            <person name="Charkowski A.O."/>
            <person name="Py B."/>
            <person name="Bell K."/>
            <person name="Rauscher L."/>
            <person name="Rodriguez-Palenzuela P."/>
            <person name="Toussaint A."/>
            <person name="Holeva M.C."/>
            <person name="He S.Y."/>
            <person name="Douet V."/>
            <person name="Boccara M."/>
            <person name="Blanco C."/>
            <person name="Toth I."/>
            <person name="Anderson B.D."/>
            <person name="Biehl B.S."/>
            <person name="Mau B."/>
            <person name="Flynn S.M."/>
            <person name="Barras F."/>
            <person name="Lindeberg M."/>
            <person name="Birch P.R."/>
            <person name="Tsuyumu S."/>
            <person name="Shi X."/>
            <person name="Hibbing M."/>
            <person name="Yap M.N."/>
            <person name="Carpentier M."/>
            <person name="Dassa E."/>
            <person name="Umehara M."/>
            <person name="Kim J.F."/>
            <person name="Rusch M."/>
            <person name="Soni P."/>
            <person name="Mayhew G.F."/>
            <person name="Fouts D.E."/>
            <person name="Gill S.R."/>
            <person name="Blattner F.R."/>
            <person name="Keen N.T."/>
            <person name="Perna N.T."/>
        </authorList>
    </citation>
    <scope>NUCLEOTIDE SEQUENCE [LARGE SCALE GENOMIC DNA]</scope>
    <source>
        <strain evidence="3 4">3937</strain>
    </source>
</reference>
<proteinExistence type="inferred from homology"/>
<dbReference type="PRINTS" id="PR00080">
    <property type="entry name" value="SDRFAMILY"/>
</dbReference>
<dbReference type="Pfam" id="PF13561">
    <property type="entry name" value="adh_short_C2"/>
    <property type="match status" value="1"/>
</dbReference>
<dbReference type="KEGG" id="ddd:Dda3937_01335"/>
<evidence type="ECO:0000256" key="1">
    <source>
        <dbReference type="ARBA" id="ARBA00006484"/>
    </source>
</evidence>
<dbReference type="NCBIfam" id="NF005309">
    <property type="entry name" value="PRK06841.1"/>
    <property type="match status" value="1"/>
</dbReference>
<dbReference type="PANTHER" id="PTHR42760:SF115">
    <property type="entry name" value="3-OXOACYL-[ACYL-CARRIER-PROTEIN] REDUCTASE FABG"/>
    <property type="match status" value="1"/>
</dbReference>
<sequence>MRYAPLPEEKNLMSHDNEYDVNLRYGVDTDLSLSDKVAVVTGGLGGIAMASNEMLLAKGARLALLYPAFERDKAAQAAERFDPTRVLLVECDVTTPAEVERAFAAVEAHYGRIDILINCAGYVMLQPVLETDFDEWQKQIAVNLTGPFLCSQAAARHMVAAGHGGKIINIASQAASIAIDNHVAYTSAKAGLLGMTKVMAKELAPHRINVNTLSPTVVLTPMGEKAWRGEKGEAMKKLIPLGRFAYTDEIAAAVLFFASNGSDMITGADLMIDGGFTIW</sequence>
<accession>E0SJ25</accession>
<dbReference type="PRINTS" id="PR00081">
    <property type="entry name" value="GDHRDH"/>
</dbReference>
<dbReference type="FunFam" id="3.40.50.720:FF:000084">
    <property type="entry name" value="Short-chain dehydrogenase reductase"/>
    <property type="match status" value="1"/>
</dbReference>
<dbReference type="InterPro" id="IPR002347">
    <property type="entry name" value="SDR_fam"/>
</dbReference>
<comment type="similarity">
    <text evidence="1">Belongs to the short-chain dehydrogenases/reductases (SDR) family.</text>
</comment>
<evidence type="ECO:0000256" key="2">
    <source>
        <dbReference type="ARBA" id="ARBA00023002"/>
    </source>
</evidence>
<organism evidence="3 4">
    <name type="scientific">Dickeya dadantii (strain 3937)</name>
    <name type="common">Erwinia chrysanthemi (strain 3937)</name>
    <dbReference type="NCBI Taxonomy" id="198628"/>
    <lineage>
        <taxon>Bacteria</taxon>
        <taxon>Pseudomonadati</taxon>
        <taxon>Pseudomonadota</taxon>
        <taxon>Gammaproteobacteria</taxon>
        <taxon>Enterobacterales</taxon>
        <taxon>Pectobacteriaceae</taxon>
        <taxon>Dickeya</taxon>
    </lineage>
</organism>